<evidence type="ECO:0000313" key="2">
    <source>
        <dbReference type="EMBL" id="MED6170932.1"/>
    </source>
</evidence>
<sequence>MSSSLVEEAMVRRRCCIFCAVLHHAEGEVLAARAAGSTSPLLLLSQSTSPTLVVEAMMCRRCCNLCVVPCLAKGYVPFTRTTAVFATNSPLQRYPHQPVHIHGHRIVKSEVVRLRGAVCYRETDVIVENATTTVVEATTRVTWQRIATKEERSSWYGDGGSGGRGRRFYNGSPSTSSTTIETPSKPSHMSSFSLPSSQAHPMLSHPLPMFPLPHSF</sequence>
<gene>
    <name evidence="2" type="ORF">PIB30_035897</name>
</gene>
<proteinExistence type="predicted"/>
<evidence type="ECO:0000256" key="1">
    <source>
        <dbReference type="SAM" id="MobiDB-lite"/>
    </source>
</evidence>
<organism evidence="2 3">
    <name type="scientific">Stylosanthes scabra</name>
    <dbReference type="NCBI Taxonomy" id="79078"/>
    <lineage>
        <taxon>Eukaryota</taxon>
        <taxon>Viridiplantae</taxon>
        <taxon>Streptophyta</taxon>
        <taxon>Embryophyta</taxon>
        <taxon>Tracheophyta</taxon>
        <taxon>Spermatophyta</taxon>
        <taxon>Magnoliopsida</taxon>
        <taxon>eudicotyledons</taxon>
        <taxon>Gunneridae</taxon>
        <taxon>Pentapetalae</taxon>
        <taxon>rosids</taxon>
        <taxon>fabids</taxon>
        <taxon>Fabales</taxon>
        <taxon>Fabaceae</taxon>
        <taxon>Papilionoideae</taxon>
        <taxon>50 kb inversion clade</taxon>
        <taxon>dalbergioids sensu lato</taxon>
        <taxon>Dalbergieae</taxon>
        <taxon>Pterocarpus clade</taxon>
        <taxon>Stylosanthes</taxon>
    </lineage>
</organism>
<comment type="caution">
    <text evidence="2">The sequence shown here is derived from an EMBL/GenBank/DDBJ whole genome shotgun (WGS) entry which is preliminary data.</text>
</comment>
<feature type="region of interest" description="Disordered" evidence="1">
    <location>
        <begin position="153"/>
        <end position="197"/>
    </location>
</feature>
<dbReference type="EMBL" id="JASCZI010151208">
    <property type="protein sequence ID" value="MED6170932.1"/>
    <property type="molecule type" value="Genomic_DNA"/>
</dbReference>
<feature type="compositionally biased region" description="Low complexity" evidence="1">
    <location>
        <begin position="168"/>
        <end position="197"/>
    </location>
</feature>
<accession>A0ABU6VB85</accession>
<keyword evidence="3" id="KW-1185">Reference proteome</keyword>
<name>A0ABU6VB85_9FABA</name>
<protein>
    <submittedName>
        <fullName evidence="2">Uncharacterized protein</fullName>
    </submittedName>
</protein>
<dbReference type="Proteomes" id="UP001341840">
    <property type="component" value="Unassembled WGS sequence"/>
</dbReference>
<reference evidence="2 3" key="1">
    <citation type="journal article" date="2023" name="Plants (Basel)">
        <title>Bridging the Gap: Combining Genomics and Transcriptomics Approaches to Understand Stylosanthes scabra, an Orphan Legume from the Brazilian Caatinga.</title>
        <authorList>
            <person name="Ferreira-Neto J.R.C."/>
            <person name="da Silva M.D."/>
            <person name="Binneck E."/>
            <person name="de Melo N.F."/>
            <person name="da Silva R.H."/>
            <person name="de Melo A.L.T.M."/>
            <person name="Pandolfi V."/>
            <person name="Bustamante F.O."/>
            <person name="Brasileiro-Vidal A.C."/>
            <person name="Benko-Iseppon A.M."/>
        </authorList>
    </citation>
    <scope>NUCLEOTIDE SEQUENCE [LARGE SCALE GENOMIC DNA]</scope>
    <source>
        <tissue evidence="2">Leaves</tissue>
    </source>
</reference>
<evidence type="ECO:0000313" key="3">
    <source>
        <dbReference type="Proteomes" id="UP001341840"/>
    </source>
</evidence>